<comment type="caution">
    <text evidence="4">The sequence shown here is derived from an EMBL/GenBank/DDBJ whole genome shotgun (WGS) entry which is preliminary data.</text>
</comment>
<dbReference type="OrthoDB" id="5588846at2759"/>
<evidence type="ECO:0000313" key="5">
    <source>
        <dbReference type="Proteomes" id="UP001151532"/>
    </source>
</evidence>
<organism evidence="4 5">
    <name type="scientific">Salix purpurea</name>
    <name type="common">Purple osier willow</name>
    <dbReference type="NCBI Taxonomy" id="77065"/>
    <lineage>
        <taxon>Eukaryota</taxon>
        <taxon>Viridiplantae</taxon>
        <taxon>Streptophyta</taxon>
        <taxon>Embryophyta</taxon>
        <taxon>Tracheophyta</taxon>
        <taxon>Spermatophyta</taxon>
        <taxon>Magnoliopsida</taxon>
        <taxon>eudicotyledons</taxon>
        <taxon>Gunneridae</taxon>
        <taxon>Pentapetalae</taxon>
        <taxon>rosids</taxon>
        <taxon>fabids</taxon>
        <taxon>Malpighiales</taxon>
        <taxon>Salicaceae</taxon>
        <taxon>Saliceae</taxon>
        <taxon>Salix</taxon>
    </lineage>
</organism>
<keyword evidence="5" id="KW-1185">Reference proteome</keyword>
<dbReference type="PANTHER" id="PTHR47936">
    <property type="entry name" value="PPR_LONG DOMAIN-CONTAINING PROTEIN"/>
    <property type="match status" value="1"/>
</dbReference>
<dbReference type="Proteomes" id="UP001151532">
    <property type="component" value="Chromosome 15Z"/>
</dbReference>
<dbReference type="PANTHER" id="PTHR47936:SF1">
    <property type="entry name" value="PENTATRICOPEPTIDE REPEAT-CONTAINING PROTEIN GUN1, CHLOROPLASTIC"/>
    <property type="match status" value="1"/>
</dbReference>
<reference evidence="4" key="2">
    <citation type="journal article" date="2023" name="Int. J. Mol. Sci.">
        <title>De Novo Assembly and Annotation of 11 Diverse Shrub Willow (Salix) Genomes Reveals Novel Gene Organization in Sex-Linked Regions.</title>
        <authorList>
            <person name="Hyden B."/>
            <person name="Feng K."/>
            <person name="Yates T.B."/>
            <person name="Jawdy S."/>
            <person name="Cereghino C."/>
            <person name="Smart L.B."/>
            <person name="Muchero W."/>
        </authorList>
    </citation>
    <scope>NUCLEOTIDE SEQUENCE</scope>
    <source>
        <tissue evidence="4">Shoot tip</tissue>
    </source>
</reference>
<evidence type="ECO:0000313" key="4">
    <source>
        <dbReference type="EMBL" id="KAJ6759639.1"/>
    </source>
</evidence>
<dbReference type="EMBL" id="JAPFFK010000006">
    <property type="protein sequence ID" value="KAJ6759639.1"/>
    <property type="molecule type" value="Genomic_DNA"/>
</dbReference>
<dbReference type="AlphaFoldDB" id="A0A9Q0W3D9"/>
<feature type="repeat" description="PPR" evidence="3">
    <location>
        <begin position="9"/>
        <end position="43"/>
    </location>
</feature>
<gene>
    <name evidence="4" type="ORF">OIU79_024664</name>
</gene>
<sequence length="176" mass="19993">MLNKGYSPNLIAYNTMIQALANARMVDKAILLFSKMVENECRPSEFTYSVILLLLATERKLHKLDEVVEVSKKYMSRSIYAYLVRTLKKLGHASEAHSAGKTTEAIDLMGKIHEKGVGVDTVMYNTQELKQTSNHEILDTVEMTYRKLWDSGILILTREIARFGNSSDEICKAWCP</sequence>
<accession>A0A9Q0W3D9</accession>
<evidence type="ECO:0000256" key="2">
    <source>
        <dbReference type="ARBA" id="ARBA00022737"/>
    </source>
</evidence>
<dbReference type="NCBIfam" id="TIGR00756">
    <property type="entry name" value="PPR"/>
    <property type="match status" value="1"/>
</dbReference>
<evidence type="ECO:0000256" key="3">
    <source>
        <dbReference type="PROSITE-ProRule" id="PRU00708"/>
    </source>
</evidence>
<proteinExistence type="inferred from homology"/>
<dbReference type="PROSITE" id="PS51375">
    <property type="entry name" value="PPR"/>
    <property type="match status" value="1"/>
</dbReference>
<dbReference type="Gene3D" id="1.25.40.10">
    <property type="entry name" value="Tetratricopeptide repeat domain"/>
    <property type="match status" value="1"/>
</dbReference>
<keyword evidence="2" id="KW-0677">Repeat</keyword>
<dbReference type="Pfam" id="PF13041">
    <property type="entry name" value="PPR_2"/>
    <property type="match status" value="1"/>
</dbReference>
<reference evidence="4" key="1">
    <citation type="submission" date="2022-11" db="EMBL/GenBank/DDBJ databases">
        <authorList>
            <person name="Hyden B.L."/>
            <person name="Feng K."/>
            <person name="Yates T."/>
            <person name="Jawdy S."/>
            <person name="Smart L.B."/>
            <person name="Muchero W."/>
        </authorList>
    </citation>
    <scope>NUCLEOTIDE SEQUENCE</scope>
    <source>
        <tissue evidence="4">Shoot tip</tissue>
    </source>
</reference>
<evidence type="ECO:0000256" key="1">
    <source>
        <dbReference type="ARBA" id="ARBA00007626"/>
    </source>
</evidence>
<protein>
    <recommendedName>
        <fullName evidence="6">Pentatricopeptide repeat-containing protein</fullName>
    </recommendedName>
</protein>
<evidence type="ECO:0008006" key="6">
    <source>
        <dbReference type="Google" id="ProtNLM"/>
    </source>
</evidence>
<comment type="similarity">
    <text evidence="1">Belongs to the PPR family. P subfamily.</text>
</comment>
<dbReference type="InterPro" id="IPR002885">
    <property type="entry name" value="PPR_rpt"/>
</dbReference>
<name>A0A9Q0W3D9_SALPP</name>
<dbReference type="InterPro" id="IPR011990">
    <property type="entry name" value="TPR-like_helical_dom_sf"/>
</dbReference>